<reference evidence="3" key="1">
    <citation type="submission" date="2016-06" db="EMBL/GenBank/DDBJ databases">
        <title>Parallel loss of symbiosis genes in relatives of nitrogen-fixing non-legume Parasponia.</title>
        <authorList>
            <person name="Van Velzen R."/>
            <person name="Holmer R."/>
            <person name="Bu F."/>
            <person name="Rutten L."/>
            <person name="Van Zeijl A."/>
            <person name="Liu W."/>
            <person name="Santuari L."/>
            <person name="Cao Q."/>
            <person name="Sharma T."/>
            <person name="Shen D."/>
            <person name="Roswanjaya Y."/>
            <person name="Wardhani T."/>
            <person name="Kalhor M.S."/>
            <person name="Jansen J."/>
            <person name="Van den Hoogen J."/>
            <person name="Gungor B."/>
            <person name="Hartog M."/>
            <person name="Hontelez J."/>
            <person name="Verver J."/>
            <person name="Yang W.-C."/>
            <person name="Schijlen E."/>
            <person name="Repin R."/>
            <person name="Schilthuizen M."/>
            <person name="Schranz E."/>
            <person name="Heidstra R."/>
            <person name="Miyata K."/>
            <person name="Fedorova E."/>
            <person name="Kohlen W."/>
            <person name="Bisseling T."/>
            <person name="Smit S."/>
            <person name="Geurts R."/>
        </authorList>
    </citation>
    <scope>NUCLEOTIDE SEQUENCE [LARGE SCALE GENOMIC DNA]</scope>
    <source>
        <strain evidence="3">cv. WU1-14</strain>
    </source>
</reference>
<accession>A0A2P5C674</accession>
<organism evidence="2 3">
    <name type="scientific">Parasponia andersonii</name>
    <name type="common">Sponia andersonii</name>
    <dbReference type="NCBI Taxonomy" id="3476"/>
    <lineage>
        <taxon>Eukaryota</taxon>
        <taxon>Viridiplantae</taxon>
        <taxon>Streptophyta</taxon>
        <taxon>Embryophyta</taxon>
        <taxon>Tracheophyta</taxon>
        <taxon>Spermatophyta</taxon>
        <taxon>Magnoliopsida</taxon>
        <taxon>eudicotyledons</taxon>
        <taxon>Gunneridae</taxon>
        <taxon>Pentapetalae</taxon>
        <taxon>rosids</taxon>
        <taxon>fabids</taxon>
        <taxon>Rosales</taxon>
        <taxon>Cannabaceae</taxon>
        <taxon>Parasponia</taxon>
    </lineage>
</organism>
<sequence>MLEIHNTQPQASSQSGSSSSTSVIDAHIADEVLGTRCRFKREPPINDDSPVMRGSHSRDDRSTTAINRGSGGTDSAYAEDFVIASSRYQYVYLCSYPSRVHFNIVYHDAPASAIATLFRQSSTDSSRR</sequence>
<gene>
    <name evidence="2" type="ORF">PanWU01x14_180960</name>
</gene>
<feature type="compositionally biased region" description="Polar residues" evidence="1">
    <location>
        <begin position="1"/>
        <end position="11"/>
    </location>
</feature>
<dbReference type="Proteomes" id="UP000237105">
    <property type="component" value="Unassembled WGS sequence"/>
</dbReference>
<comment type="caution">
    <text evidence="2">The sequence shown here is derived from an EMBL/GenBank/DDBJ whole genome shotgun (WGS) entry which is preliminary data.</text>
</comment>
<dbReference type="AlphaFoldDB" id="A0A2P5C674"/>
<evidence type="ECO:0000256" key="1">
    <source>
        <dbReference type="SAM" id="MobiDB-lite"/>
    </source>
</evidence>
<keyword evidence="3" id="KW-1185">Reference proteome</keyword>
<dbReference type="EMBL" id="JXTB01000170">
    <property type="protein sequence ID" value="PON56528.1"/>
    <property type="molecule type" value="Genomic_DNA"/>
</dbReference>
<name>A0A2P5C674_PARAD</name>
<feature type="compositionally biased region" description="Low complexity" evidence="1">
    <location>
        <begin position="12"/>
        <end position="22"/>
    </location>
</feature>
<protein>
    <submittedName>
        <fullName evidence="2">Uncharacterized protein</fullName>
    </submittedName>
</protein>
<evidence type="ECO:0000313" key="2">
    <source>
        <dbReference type="EMBL" id="PON56528.1"/>
    </source>
</evidence>
<proteinExistence type="predicted"/>
<dbReference type="OrthoDB" id="10356802at2759"/>
<feature type="region of interest" description="Disordered" evidence="1">
    <location>
        <begin position="1"/>
        <end position="23"/>
    </location>
</feature>
<feature type="region of interest" description="Disordered" evidence="1">
    <location>
        <begin position="40"/>
        <end position="75"/>
    </location>
</feature>
<evidence type="ECO:0000313" key="3">
    <source>
        <dbReference type="Proteomes" id="UP000237105"/>
    </source>
</evidence>